<evidence type="ECO:0000313" key="1">
    <source>
        <dbReference type="EMBL" id="WUS59656.1"/>
    </source>
</evidence>
<name>A0ABZ1WFK6_9ACTN</name>
<sequence length="137" mass="15599">MHIPAGYLTKAAHQRIRQVVERAAKTYRFNFAARNAFVSLAWHIEGEKYTAEVLTKLKAEARRKSGAQEFKRLRDLDDARKKHGKAVREVAYARDLLLRAERNPQLAVPPVAFPPPSSAPLPEEQVWIGSHWTRSTS</sequence>
<dbReference type="Proteomes" id="UP001432014">
    <property type="component" value="Chromosome"/>
</dbReference>
<evidence type="ECO:0008006" key="3">
    <source>
        <dbReference type="Google" id="ProtNLM"/>
    </source>
</evidence>
<proteinExistence type="predicted"/>
<evidence type="ECO:0000313" key="2">
    <source>
        <dbReference type="Proteomes" id="UP001432014"/>
    </source>
</evidence>
<reference evidence="1 2" key="1">
    <citation type="submission" date="2022-10" db="EMBL/GenBank/DDBJ databases">
        <title>The complete genomes of actinobacterial strains from the NBC collection.</title>
        <authorList>
            <person name="Joergensen T.S."/>
            <person name="Alvarez Arevalo M."/>
            <person name="Sterndorff E.B."/>
            <person name="Faurdal D."/>
            <person name="Vuksanovic O."/>
            <person name="Mourched A.-S."/>
            <person name="Charusanti P."/>
            <person name="Shaw S."/>
            <person name="Blin K."/>
            <person name="Weber T."/>
        </authorList>
    </citation>
    <scope>NUCLEOTIDE SEQUENCE [LARGE SCALE GENOMIC DNA]</scope>
    <source>
        <strain evidence="1 2">NBC_01247</strain>
    </source>
</reference>
<keyword evidence="2" id="KW-1185">Reference proteome</keyword>
<protein>
    <recommendedName>
        <fullName evidence="3">Transposase</fullName>
    </recommendedName>
</protein>
<accession>A0ABZ1WFK6</accession>
<dbReference type="RefSeq" id="WP_329494236.1">
    <property type="nucleotide sequence ID" value="NZ_CP108460.1"/>
</dbReference>
<dbReference type="EMBL" id="CP108482">
    <property type="protein sequence ID" value="WUS59656.1"/>
    <property type="molecule type" value="Genomic_DNA"/>
</dbReference>
<gene>
    <name evidence="1" type="ORF">OG469_31620</name>
</gene>
<organism evidence="1 2">
    <name type="scientific">Kitasatospora herbaricolor</name>
    <dbReference type="NCBI Taxonomy" id="68217"/>
    <lineage>
        <taxon>Bacteria</taxon>
        <taxon>Bacillati</taxon>
        <taxon>Actinomycetota</taxon>
        <taxon>Actinomycetes</taxon>
        <taxon>Kitasatosporales</taxon>
        <taxon>Streptomycetaceae</taxon>
        <taxon>Kitasatospora</taxon>
    </lineage>
</organism>